<reference evidence="2" key="1">
    <citation type="journal article" date="2020" name="mSystems">
        <title>Genome- and Community-Level Interaction Insights into Carbon Utilization and Element Cycling Functions of Hydrothermarchaeota in Hydrothermal Sediment.</title>
        <authorList>
            <person name="Zhou Z."/>
            <person name="Liu Y."/>
            <person name="Xu W."/>
            <person name="Pan J."/>
            <person name="Luo Z.H."/>
            <person name="Li M."/>
        </authorList>
    </citation>
    <scope>NUCLEOTIDE SEQUENCE [LARGE SCALE GENOMIC DNA]</scope>
    <source>
        <strain evidence="2">SpSt-716</strain>
    </source>
</reference>
<dbReference type="SUPFAM" id="SSF109604">
    <property type="entry name" value="HD-domain/PDEase-like"/>
    <property type="match status" value="1"/>
</dbReference>
<comment type="caution">
    <text evidence="2">The sequence shown here is derived from an EMBL/GenBank/DDBJ whole genome shotgun (WGS) entry which is preliminary data.</text>
</comment>
<evidence type="ECO:0000313" key="2">
    <source>
        <dbReference type="EMBL" id="HGI75568.1"/>
    </source>
</evidence>
<feature type="non-terminal residue" evidence="2">
    <location>
        <position position="1"/>
    </location>
</feature>
<dbReference type="InterPro" id="IPR052020">
    <property type="entry name" value="Cyclic_di-GMP/3'3'-cGAMP_PDE"/>
</dbReference>
<protein>
    <submittedName>
        <fullName evidence="2">HD domain-containing protein</fullName>
    </submittedName>
</protein>
<dbReference type="EMBL" id="DTEN01000316">
    <property type="protein sequence ID" value="HGI75568.1"/>
    <property type="molecule type" value="Genomic_DNA"/>
</dbReference>
<dbReference type="PROSITE" id="PS51832">
    <property type="entry name" value="HD_GYP"/>
    <property type="match status" value="1"/>
</dbReference>
<dbReference type="PANTHER" id="PTHR45228:SF1">
    <property type="entry name" value="CYCLIC DI-GMP PHOSPHODIESTERASE TM_0186"/>
    <property type="match status" value="1"/>
</dbReference>
<feature type="domain" description="HD-GYP" evidence="1">
    <location>
        <begin position="1"/>
        <end position="99"/>
    </location>
</feature>
<dbReference type="AlphaFoldDB" id="A0A7V3YMV5"/>
<evidence type="ECO:0000259" key="1">
    <source>
        <dbReference type="PROSITE" id="PS51832"/>
    </source>
</evidence>
<dbReference type="Pfam" id="PF13487">
    <property type="entry name" value="HD_5"/>
    <property type="match status" value="1"/>
</dbReference>
<name>A0A7V3YMV5_9BACT</name>
<dbReference type="PANTHER" id="PTHR45228">
    <property type="entry name" value="CYCLIC DI-GMP PHOSPHODIESTERASE TM_0186-RELATED"/>
    <property type="match status" value="1"/>
</dbReference>
<accession>A0A7V3YMV5</accession>
<dbReference type="Gene3D" id="1.10.3210.10">
    <property type="entry name" value="Hypothetical protein af1432"/>
    <property type="match status" value="1"/>
</dbReference>
<dbReference type="CDD" id="cd00077">
    <property type="entry name" value="HDc"/>
    <property type="match status" value="1"/>
</dbReference>
<proteinExistence type="predicted"/>
<organism evidence="2">
    <name type="scientific">Candidatus Caldatribacterium californiense</name>
    <dbReference type="NCBI Taxonomy" id="1454726"/>
    <lineage>
        <taxon>Bacteria</taxon>
        <taxon>Pseudomonadati</taxon>
        <taxon>Atribacterota</taxon>
        <taxon>Atribacteria</taxon>
        <taxon>Atribacterales</taxon>
        <taxon>Candidatus Caldatribacteriaceae</taxon>
        <taxon>Candidatus Caldatribacterium</taxon>
    </lineage>
</organism>
<dbReference type="InterPro" id="IPR003607">
    <property type="entry name" value="HD/PDEase_dom"/>
</dbReference>
<dbReference type="InterPro" id="IPR037522">
    <property type="entry name" value="HD_GYP_dom"/>
</dbReference>
<gene>
    <name evidence="2" type="ORF">ENU96_07825</name>
</gene>
<sequence>MARVFPELAPVAEGILAHHERFDGTGYPQGLKGKAIPLFARIIAIVDAFDTMTSDRPHRKALTVKEALEYIRENAGTHFDPDLVALFLSILEEPKSPSP</sequence>